<dbReference type="GO" id="GO:0005524">
    <property type="term" value="F:ATP binding"/>
    <property type="evidence" value="ECO:0007669"/>
    <property type="project" value="UniProtKB-UniRule"/>
</dbReference>
<dbReference type="Pfam" id="PF12344">
    <property type="entry name" value="UvrB"/>
    <property type="match status" value="1"/>
</dbReference>
<keyword evidence="9 13" id="KW-0234">DNA repair</keyword>
<evidence type="ECO:0000256" key="11">
    <source>
        <dbReference type="ARBA" id="ARBA00026033"/>
    </source>
</evidence>
<feature type="region of interest" description="Disordered" evidence="15">
    <location>
        <begin position="1"/>
        <end position="20"/>
    </location>
</feature>
<dbReference type="GO" id="GO:0009432">
    <property type="term" value="P:SOS response"/>
    <property type="evidence" value="ECO:0007669"/>
    <property type="project" value="UniProtKB-UniRule"/>
</dbReference>
<evidence type="ECO:0000256" key="10">
    <source>
        <dbReference type="ARBA" id="ARBA00023236"/>
    </source>
</evidence>
<accession>A0A0A2WIT2</accession>
<dbReference type="SUPFAM" id="SSF52540">
    <property type="entry name" value="P-loop containing nucleoside triphosphate hydrolases"/>
    <property type="match status" value="2"/>
</dbReference>
<keyword evidence="20" id="KW-1185">Reference proteome</keyword>
<protein>
    <recommendedName>
        <fullName evidence="12 13">UvrABC system protein B</fullName>
        <shortName evidence="13">Protein UvrB</shortName>
    </recommendedName>
    <alternativeName>
        <fullName evidence="13">Excinuclease ABC subunit B</fullName>
    </alternativeName>
</protein>
<dbReference type="InterPro" id="IPR006935">
    <property type="entry name" value="Helicase/UvrB_N"/>
</dbReference>
<dbReference type="SMART" id="SM00490">
    <property type="entry name" value="HELICc"/>
    <property type="match status" value="1"/>
</dbReference>
<evidence type="ECO:0000259" key="16">
    <source>
        <dbReference type="PROSITE" id="PS50151"/>
    </source>
</evidence>
<sequence length="678" mass="76857">MRPPSSDTTPFQLVSPYSPAGDQPPAIEKLVANFESGLARQTLLGVTGSGKTYTIANVINRVQKPTLVMAPNKTLAAQLYGEFKAFFPHNAVEYFVSYYDYYQPEAYVPSSDTYIEKDSSINEHIEQMRLSATKALLERRDAIIVCTVSAIYGLGDPNEYFNMVLHMVRGERIEQRELIRRLTEMQYTRNEFELQRGHYRVRGETIDVHPAESDMEALRVELFDGEIESLSIFDPLTGEVLRKVPRYTIYPKSHYVTTRRTVLQAVELIKAELKDRLEYLYSQNKLVEAQRLQQRTTYDLEMLAEVGYCNGIENYSRHLTGRMPGEPPPCLYDYLPPDALLVVDESHVTVPQIGAMYKGDRSRKETLVEFGFRMPSAMDNRPLKFEEWELRSPRSIYVSATPGPYELRESAGEVVELVVRPTGLIDPEVEIRPVATQVDDLLGEVNLRVAMGDRVLVTTLTKRMAENLTEYLGEHGCRVRYLHSDVDTVERVEIIRDLRLGKFDVLVGINLLREGLDMPEVSLVAILDADKEGFLRSGGSLIQTIGRAARNLRGKAILYADSMTRSMKMAIDETDRRRAKQLEYNAEHGIVPVSVSKPIVDILEGARSEPGEKKKGKGRGTVVAEERVDYGAMDASQIAAKLKQLEDRMYKHARDLEFEDAARVRDQIRKLKDASLAT</sequence>
<dbReference type="PROSITE" id="PS51192">
    <property type="entry name" value="HELICASE_ATP_BIND_1"/>
    <property type="match status" value="1"/>
</dbReference>
<evidence type="ECO:0000256" key="15">
    <source>
        <dbReference type="SAM" id="MobiDB-lite"/>
    </source>
</evidence>
<comment type="similarity">
    <text evidence="2 13 14">Belongs to the UvrB family.</text>
</comment>
<dbReference type="OrthoDB" id="9806651at2"/>
<dbReference type="PANTHER" id="PTHR24029">
    <property type="entry name" value="UVRABC SYSTEM PROTEIN B"/>
    <property type="match status" value="1"/>
</dbReference>
<dbReference type="InterPro" id="IPR004807">
    <property type="entry name" value="UvrB"/>
</dbReference>
<keyword evidence="5 13" id="KW-0227">DNA damage</keyword>
<feature type="domain" description="Helicase ATP-binding" evidence="17">
    <location>
        <begin position="32"/>
        <end position="165"/>
    </location>
</feature>
<dbReference type="InterPro" id="IPR001943">
    <property type="entry name" value="UVR_dom"/>
</dbReference>
<evidence type="ECO:0000256" key="9">
    <source>
        <dbReference type="ARBA" id="ARBA00023204"/>
    </source>
</evidence>
<dbReference type="InterPro" id="IPR001650">
    <property type="entry name" value="Helicase_C-like"/>
</dbReference>
<dbReference type="Pfam" id="PF04851">
    <property type="entry name" value="ResIII"/>
    <property type="match status" value="1"/>
</dbReference>
<dbReference type="AlphaFoldDB" id="A0A0A2WIT2"/>
<dbReference type="FunFam" id="3.40.50.300:FF:000477">
    <property type="entry name" value="UvrABC system protein B"/>
    <property type="match status" value="1"/>
</dbReference>
<evidence type="ECO:0000256" key="14">
    <source>
        <dbReference type="RuleBase" id="RU003587"/>
    </source>
</evidence>
<dbReference type="InterPro" id="IPR024759">
    <property type="entry name" value="UvrB_YAD/RRR_dom"/>
</dbReference>
<evidence type="ECO:0000313" key="20">
    <source>
        <dbReference type="Proteomes" id="UP000030518"/>
    </source>
</evidence>
<keyword evidence="4 13" id="KW-0547">Nucleotide-binding</keyword>
<dbReference type="GO" id="GO:0003677">
    <property type="term" value="F:DNA binding"/>
    <property type="evidence" value="ECO:0007669"/>
    <property type="project" value="UniProtKB-UniRule"/>
</dbReference>
<feature type="binding site" evidence="13">
    <location>
        <begin position="45"/>
        <end position="52"/>
    </location>
    <ligand>
        <name>ATP</name>
        <dbReference type="ChEBI" id="CHEBI:30616"/>
    </ligand>
</feature>
<reference evidence="19 20" key="1">
    <citation type="submission" date="2014-09" db="EMBL/GenBank/DDBJ databases">
        <title>Genome sequences of Lysobacter dokdonensis DS-58.</title>
        <authorList>
            <person name="Kim J.F."/>
            <person name="Kwak M.-J."/>
        </authorList>
    </citation>
    <scope>NUCLEOTIDE SEQUENCE [LARGE SCALE GENOMIC DNA]</scope>
    <source>
        <strain evidence="19 20">DS-58</strain>
    </source>
</reference>
<dbReference type="PANTHER" id="PTHR24029:SF0">
    <property type="entry name" value="UVRABC SYSTEM PROTEIN B"/>
    <property type="match status" value="1"/>
</dbReference>
<feature type="domain" description="UVR" evidence="16">
    <location>
        <begin position="639"/>
        <end position="674"/>
    </location>
</feature>
<dbReference type="CDD" id="cd18790">
    <property type="entry name" value="SF2_C_UvrB"/>
    <property type="match status" value="1"/>
</dbReference>
<dbReference type="NCBIfam" id="TIGR00631">
    <property type="entry name" value="uvrb"/>
    <property type="match status" value="1"/>
</dbReference>
<comment type="function">
    <text evidence="13">The UvrABC repair system catalyzes the recognition and processing of DNA lesions. A damage recognition complex composed of 2 UvrA and 2 UvrB subunits scans DNA for abnormalities. Upon binding of the UvrA(2)B(2) complex to a putative damaged site, the DNA wraps around one UvrB monomer. DNA wrap is dependent on ATP binding by UvrB and probably causes local melting of the DNA helix, facilitating insertion of UvrB beta-hairpin between the DNA strands. Then UvrB probes one DNA strand for the presence of a lesion. If a lesion is found the UvrA subunits dissociate and the UvrB-DNA preincision complex is formed. This complex is subsequently bound by UvrC and the second UvrB is released. If no lesion is found, the DNA wraps around the other UvrB subunit that will check the other stand for damage.</text>
</comment>
<dbReference type="PATRIC" id="fig|1300345.3.peg.2315"/>
<evidence type="ECO:0000313" key="19">
    <source>
        <dbReference type="EMBL" id="KGQ18622.1"/>
    </source>
</evidence>
<dbReference type="InterPro" id="IPR036876">
    <property type="entry name" value="UVR_dom_sf"/>
</dbReference>
<dbReference type="CDD" id="cd17916">
    <property type="entry name" value="DEXHc_UvrB"/>
    <property type="match status" value="1"/>
</dbReference>
<dbReference type="NCBIfam" id="NF003673">
    <property type="entry name" value="PRK05298.1"/>
    <property type="match status" value="1"/>
</dbReference>
<evidence type="ECO:0000256" key="7">
    <source>
        <dbReference type="ARBA" id="ARBA00022840"/>
    </source>
</evidence>
<dbReference type="Pfam" id="PF00271">
    <property type="entry name" value="Helicase_C"/>
    <property type="match status" value="1"/>
</dbReference>
<dbReference type="Gene3D" id="3.40.50.300">
    <property type="entry name" value="P-loop containing nucleotide triphosphate hydrolases"/>
    <property type="match status" value="3"/>
</dbReference>
<dbReference type="InterPro" id="IPR014001">
    <property type="entry name" value="Helicase_ATP-bd"/>
</dbReference>
<gene>
    <name evidence="13" type="primary">uvrB</name>
    <name evidence="19" type="ORF">LF41_651</name>
</gene>
<comment type="domain">
    <text evidence="13">The beta-hairpin motif is involved in DNA binding.</text>
</comment>
<dbReference type="PROSITE" id="PS51194">
    <property type="entry name" value="HELICASE_CTER"/>
    <property type="match status" value="1"/>
</dbReference>
<evidence type="ECO:0000256" key="1">
    <source>
        <dbReference type="ARBA" id="ARBA00004496"/>
    </source>
</evidence>
<feature type="compositionally biased region" description="Polar residues" evidence="15">
    <location>
        <begin position="1"/>
        <end position="12"/>
    </location>
</feature>
<organism evidence="19 20">
    <name type="scientific">Lysobacter dokdonensis DS-58</name>
    <dbReference type="NCBI Taxonomy" id="1300345"/>
    <lineage>
        <taxon>Bacteria</taxon>
        <taxon>Pseudomonadati</taxon>
        <taxon>Pseudomonadota</taxon>
        <taxon>Gammaproteobacteria</taxon>
        <taxon>Lysobacterales</taxon>
        <taxon>Lysobacteraceae</taxon>
        <taxon>Noviluteimonas</taxon>
    </lineage>
</organism>
<keyword evidence="10 13" id="KW-0742">SOS response</keyword>
<keyword evidence="7 13" id="KW-0067">ATP-binding</keyword>
<dbReference type="Pfam" id="PF02151">
    <property type="entry name" value="UVR"/>
    <property type="match status" value="1"/>
</dbReference>
<comment type="subunit">
    <text evidence="11 13 14">Forms a heterotetramer with UvrA during the search for lesions. Interacts with UvrC in an incision complex.</text>
</comment>
<dbReference type="InterPro" id="IPR027417">
    <property type="entry name" value="P-loop_NTPase"/>
</dbReference>
<evidence type="ECO:0000256" key="4">
    <source>
        <dbReference type="ARBA" id="ARBA00022741"/>
    </source>
</evidence>
<evidence type="ECO:0000256" key="2">
    <source>
        <dbReference type="ARBA" id="ARBA00008533"/>
    </source>
</evidence>
<dbReference type="GO" id="GO:0009380">
    <property type="term" value="C:excinuclease repair complex"/>
    <property type="evidence" value="ECO:0007669"/>
    <property type="project" value="InterPro"/>
</dbReference>
<dbReference type="GO" id="GO:0009381">
    <property type="term" value="F:excinuclease ABC activity"/>
    <property type="evidence" value="ECO:0007669"/>
    <property type="project" value="UniProtKB-UniRule"/>
</dbReference>
<dbReference type="HAMAP" id="MF_00204">
    <property type="entry name" value="UvrB"/>
    <property type="match status" value="1"/>
</dbReference>
<comment type="caution">
    <text evidence="19">The sequence shown here is derived from an EMBL/GenBank/DDBJ whole genome shotgun (WGS) entry which is preliminary data.</text>
</comment>
<dbReference type="PROSITE" id="PS50151">
    <property type="entry name" value="UVR"/>
    <property type="match status" value="1"/>
</dbReference>
<evidence type="ECO:0000256" key="5">
    <source>
        <dbReference type="ARBA" id="ARBA00022763"/>
    </source>
</evidence>
<evidence type="ECO:0000256" key="8">
    <source>
        <dbReference type="ARBA" id="ARBA00022881"/>
    </source>
</evidence>
<dbReference type="Pfam" id="PF17757">
    <property type="entry name" value="UvrB_inter"/>
    <property type="match status" value="1"/>
</dbReference>
<dbReference type="eggNOG" id="COG0556">
    <property type="taxonomic scope" value="Bacteria"/>
</dbReference>
<proteinExistence type="inferred from homology"/>
<dbReference type="GO" id="GO:0016887">
    <property type="term" value="F:ATP hydrolysis activity"/>
    <property type="evidence" value="ECO:0007669"/>
    <property type="project" value="InterPro"/>
</dbReference>
<feature type="domain" description="Helicase C-terminal" evidence="18">
    <location>
        <begin position="437"/>
        <end position="599"/>
    </location>
</feature>
<evidence type="ECO:0000256" key="13">
    <source>
        <dbReference type="HAMAP-Rule" id="MF_00204"/>
    </source>
</evidence>
<dbReference type="EMBL" id="JRKJ01000018">
    <property type="protein sequence ID" value="KGQ18622.1"/>
    <property type="molecule type" value="Genomic_DNA"/>
</dbReference>
<comment type="subcellular location">
    <subcellularLocation>
        <location evidence="1 13 14">Cytoplasm</location>
    </subcellularLocation>
</comment>
<evidence type="ECO:0000256" key="12">
    <source>
        <dbReference type="ARBA" id="ARBA00029504"/>
    </source>
</evidence>
<dbReference type="SUPFAM" id="SSF46600">
    <property type="entry name" value="C-terminal UvrC-binding domain of UvrB"/>
    <property type="match status" value="1"/>
</dbReference>
<evidence type="ECO:0000256" key="3">
    <source>
        <dbReference type="ARBA" id="ARBA00022490"/>
    </source>
</evidence>
<dbReference type="STRING" id="1300345.LF41_651"/>
<keyword evidence="8 13" id="KW-0267">Excision nuclease</keyword>
<dbReference type="InterPro" id="IPR041471">
    <property type="entry name" value="UvrB_inter"/>
</dbReference>
<evidence type="ECO:0000259" key="18">
    <source>
        <dbReference type="PROSITE" id="PS51194"/>
    </source>
</evidence>
<dbReference type="GO" id="GO:0005737">
    <property type="term" value="C:cytoplasm"/>
    <property type="evidence" value="ECO:0007669"/>
    <property type="project" value="UniProtKB-SubCell"/>
</dbReference>
<evidence type="ECO:0000259" key="17">
    <source>
        <dbReference type="PROSITE" id="PS51192"/>
    </source>
</evidence>
<dbReference type="SMART" id="SM00487">
    <property type="entry name" value="DEXDc"/>
    <property type="match status" value="1"/>
</dbReference>
<evidence type="ECO:0000256" key="6">
    <source>
        <dbReference type="ARBA" id="ARBA00022769"/>
    </source>
</evidence>
<keyword evidence="3 13" id="KW-0963">Cytoplasm</keyword>
<keyword evidence="6 13" id="KW-0228">DNA excision</keyword>
<dbReference type="RefSeq" id="WP_036169945.1">
    <property type="nucleotide sequence ID" value="NZ_JRKJ01000018.1"/>
</dbReference>
<name>A0A0A2WIT2_9GAMM</name>
<dbReference type="GO" id="GO:0006289">
    <property type="term" value="P:nucleotide-excision repair"/>
    <property type="evidence" value="ECO:0007669"/>
    <property type="project" value="UniProtKB-UniRule"/>
</dbReference>
<dbReference type="Proteomes" id="UP000030518">
    <property type="component" value="Unassembled WGS sequence"/>
</dbReference>
<dbReference type="Gene3D" id="4.10.860.10">
    <property type="entry name" value="UVR domain"/>
    <property type="match status" value="1"/>
</dbReference>
<feature type="short sequence motif" description="Beta-hairpin" evidence="13">
    <location>
        <begin position="98"/>
        <end position="121"/>
    </location>
</feature>